<organism evidence="7">
    <name type="scientific">bioreactor metagenome</name>
    <dbReference type="NCBI Taxonomy" id="1076179"/>
    <lineage>
        <taxon>unclassified sequences</taxon>
        <taxon>metagenomes</taxon>
        <taxon>ecological metagenomes</taxon>
    </lineage>
</organism>
<dbReference type="NCBIfam" id="TIGR01195">
    <property type="entry name" value="oadG_fam"/>
    <property type="match status" value="1"/>
</dbReference>
<dbReference type="AlphaFoldDB" id="A0A644UIZ0"/>
<dbReference type="GO" id="GO:0005886">
    <property type="term" value="C:plasma membrane"/>
    <property type="evidence" value="ECO:0007669"/>
    <property type="project" value="UniProtKB-SubCell"/>
</dbReference>
<reference evidence="7" key="1">
    <citation type="submission" date="2019-08" db="EMBL/GenBank/DDBJ databases">
        <authorList>
            <person name="Kucharzyk K."/>
            <person name="Murdoch R.W."/>
            <person name="Higgins S."/>
            <person name="Loffler F."/>
        </authorList>
    </citation>
    <scope>NUCLEOTIDE SEQUENCE</scope>
</reference>
<sequence>MTTNPWLIAMINITIVFGVLIILGVIMSVIKMCDPTAKKKPAAKVAAPAAAAPAVVAKKDNAEVIAVIAAAVAACGCSADQVACIRRIPSNGWTVNAREEVMNVRKECF</sequence>
<proteinExistence type="predicted"/>
<evidence type="ECO:0000313" key="7">
    <source>
        <dbReference type="EMBL" id="MPL78978.1"/>
    </source>
</evidence>
<keyword evidence="3 6" id="KW-0812">Transmembrane</keyword>
<dbReference type="GO" id="GO:0015081">
    <property type="term" value="F:sodium ion transmembrane transporter activity"/>
    <property type="evidence" value="ECO:0007669"/>
    <property type="project" value="InterPro"/>
</dbReference>
<evidence type="ECO:0000256" key="1">
    <source>
        <dbReference type="ARBA" id="ARBA00004236"/>
    </source>
</evidence>
<dbReference type="EMBL" id="VSSQ01000121">
    <property type="protein sequence ID" value="MPL78978.1"/>
    <property type="molecule type" value="Genomic_DNA"/>
</dbReference>
<keyword evidence="2" id="KW-1003">Cell membrane</keyword>
<evidence type="ECO:0000256" key="5">
    <source>
        <dbReference type="ARBA" id="ARBA00023136"/>
    </source>
</evidence>
<evidence type="ECO:0000256" key="4">
    <source>
        <dbReference type="ARBA" id="ARBA00022989"/>
    </source>
</evidence>
<dbReference type="GO" id="GO:0036376">
    <property type="term" value="P:sodium ion export across plasma membrane"/>
    <property type="evidence" value="ECO:0007669"/>
    <property type="project" value="InterPro"/>
</dbReference>
<comment type="subcellular location">
    <subcellularLocation>
        <location evidence="1">Cell membrane</location>
    </subcellularLocation>
</comment>
<protein>
    <recommendedName>
        <fullName evidence="8">Oxaloacetate decarboxylase gamma chain</fullName>
    </recommendedName>
</protein>
<dbReference type="Pfam" id="PF04277">
    <property type="entry name" value="OAD_gamma"/>
    <property type="match status" value="1"/>
</dbReference>
<evidence type="ECO:0000256" key="6">
    <source>
        <dbReference type="SAM" id="Phobius"/>
    </source>
</evidence>
<keyword evidence="5 6" id="KW-0472">Membrane</keyword>
<comment type="caution">
    <text evidence="7">The sequence shown here is derived from an EMBL/GenBank/DDBJ whole genome shotgun (WGS) entry which is preliminary data.</text>
</comment>
<evidence type="ECO:0008006" key="8">
    <source>
        <dbReference type="Google" id="ProtNLM"/>
    </source>
</evidence>
<evidence type="ECO:0000256" key="3">
    <source>
        <dbReference type="ARBA" id="ARBA00022692"/>
    </source>
</evidence>
<dbReference type="InterPro" id="IPR005899">
    <property type="entry name" value="Na_pump_deCOase"/>
</dbReference>
<feature type="transmembrane region" description="Helical" evidence="6">
    <location>
        <begin position="6"/>
        <end position="30"/>
    </location>
</feature>
<keyword evidence="4 6" id="KW-1133">Transmembrane helix</keyword>
<accession>A0A644UIZ0</accession>
<name>A0A644UIZ0_9ZZZZ</name>
<gene>
    <name evidence="7" type="ORF">SDC9_24851</name>
</gene>
<evidence type="ECO:0000256" key="2">
    <source>
        <dbReference type="ARBA" id="ARBA00022475"/>
    </source>
</evidence>